<feature type="compositionally biased region" description="Low complexity" evidence="1">
    <location>
        <begin position="41"/>
        <end position="76"/>
    </location>
</feature>
<dbReference type="EMBL" id="CALTRL010005705">
    <property type="protein sequence ID" value="CAH7685103.1"/>
    <property type="molecule type" value="Genomic_DNA"/>
</dbReference>
<accession>A0AAV0BE63</accession>
<feature type="compositionally biased region" description="Polar residues" evidence="1">
    <location>
        <begin position="166"/>
        <end position="190"/>
    </location>
</feature>
<feature type="compositionally biased region" description="Polar residues" evidence="1">
    <location>
        <begin position="77"/>
        <end position="87"/>
    </location>
</feature>
<evidence type="ECO:0000256" key="1">
    <source>
        <dbReference type="SAM" id="MobiDB-lite"/>
    </source>
</evidence>
<sequence>MVLSLRRFLMKGDESIVVNPDGECQGRRGLMDSEELGYLKTSSNTDQQQPSTTPSPSPSSTGDRQQQSDDQSTRTGCNPNLSENGNRFGTIPPPIWSWNHRGTATTIAQPIRLFDSTRANRTKAYSATIRFLCSPAHLMIQLIKITSLPFMVSELIHQKHQHQKTRASSTHQETPQDLNQPQSKISSRSFSSTLHNPLRSILHLQKTNLAHKRNSYPCKCSRSISSKPHSRKPTAAPTTSIFHRILRKQDHISELIESLNRYYETNPRIRLRPRTVDRMFLSLREHFSLELMPPSIERETLAGSVAWRGQALAHIVHRWRLRKNYDISQRQSQTADLPIVSFEPPSSDDLDQPTRNKLSIINRRREKLLDRLELSCDCQIPRLKRDIQIEIVGRIEKKTDLCRFIEHFQSNHPSSISSLTYLRLVDLFRKARRWDLAVIFVDRARDIQKLGNKKLENRRTGQVTTLLGYLRDDGLIKAETDPVRLWCVNVVCEALERRLRGSGNEWIRVNRLTLDVLTKFGSMRVGDPTKGSTNQKNDELEKDQIRMLDLERHSKLVELINSSKNCIEFAIKTRERCEKLLSKLIKQAVSDQPSLWTNSSSTQLRLLEYCSRKSTEKEFIELLKVHLSQHSSGLKLSKIVLIASRRFPTLKAYSEKLFKNFTNQILEDDRKVGAKTCRLKDLRPLIDYLIRNDHDIEQIERNFEYCLDYILKIKSKNLGADEDQRKLISHLIYRCSQLRWTRFGNRIRKMMIFYYKNDGENENFGDKDCMNRNIRFSEMFWNRLGYCKRKKLRLGKLNYLRRNDRLNNKMIRSLIYLNLNQRVEHKEQLDIELDNKAYSRRRVDKSKKRRHLTIGLKRKLKLKRLIKFLNQELFELDPGIWKSIIQTDKVLQKGTNSNHLCESNEKGEKKKMSLKMILKKVFFKRNITGFEKVLKDYYRGRRGVEGEFEFEDWIKSRGGSIVEGTNYRNDNCKEKGRFSKECIRKDEGQNVKLNEIEMRTTKRRGLIDSNQRRRGGFKKELASFIVNCDEDLYFLKQQ</sequence>
<organism evidence="2 3">
    <name type="scientific">Phakopsora pachyrhizi</name>
    <name type="common">Asian soybean rust disease fungus</name>
    <dbReference type="NCBI Taxonomy" id="170000"/>
    <lineage>
        <taxon>Eukaryota</taxon>
        <taxon>Fungi</taxon>
        <taxon>Dikarya</taxon>
        <taxon>Basidiomycota</taxon>
        <taxon>Pucciniomycotina</taxon>
        <taxon>Pucciniomycetes</taxon>
        <taxon>Pucciniales</taxon>
        <taxon>Phakopsoraceae</taxon>
        <taxon>Phakopsora</taxon>
    </lineage>
</organism>
<feature type="region of interest" description="Disordered" evidence="1">
    <location>
        <begin position="37"/>
        <end position="95"/>
    </location>
</feature>
<evidence type="ECO:0000313" key="2">
    <source>
        <dbReference type="EMBL" id="CAH7685103.1"/>
    </source>
</evidence>
<dbReference type="AlphaFoldDB" id="A0AAV0BE63"/>
<name>A0AAV0BE63_PHAPC</name>
<evidence type="ECO:0000313" key="3">
    <source>
        <dbReference type="Proteomes" id="UP001153365"/>
    </source>
</evidence>
<keyword evidence="3" id="KW-1185">Reference proteome</keyword>
<reference evidence="2" key="1">
    <citation type="submission" date="2022-06" db="EMBL/GenBank/DDBJ databases">
        <authorList>
            <consortium name="SYNGENTA / RWTH Aachen University"/>
        </authorList>
    </citation>
    <scope>NUCLEOTIDE SEQUENCE</scope>
</reference>
<feature type="region of interest" description="Disordered" evidence="1">
    <location>
        <begin position="159"/>
        <end position="190"/>
    </location>
</feature>
<proteinExistence type="predicted"/>
<comment type="caution">
    <text evidence="2">The sequence shown here is derived from an EMBL/GenBank/DDBJ whole genome shotgun (WGS) entry which is preliminary data.</text>
</comment>
<dbReference type="Proteomes" id="UP001153365">
    <property type="component" value="Unassembled WGS sequence"/>
</dbReference>
<gene>
    <name evidence="2" type="ORF">PPACK8108_LOCUS19574</name>
</gene>
<protein>
    <submittedName>
        <fullName evidence="2">Expressed protein</fullName>
    </submittedName>
</protein>